<dbReference type="Proteomes" id="UP001163156">
    <property type="component" value="Chromosome"/>
</dbReference>
<protein>
    <submittedName>
        <fullName evidence="2">Uncharacterized protein</fullName>
    </submittedName>
</protein>
<evidence type="ECO:0000313" key="2">
    <source>
        <dbReference type="EMBL" id="UZD23627.1"/>
    </source>
</evidence>
<keyword evidence="3" id="KW-1185">Reference proteome</keyword>
<sequence length="123" mass="14155">MRTLLFALFIFTLAGTSSYAQGVLPKSLETLEKPTIPFDIKAPITMDTLEFDSKLNYSLKDQQELFAAPKGSYFDLRREIPPVELQDEQVDLMPIYEPQGDFAMRTYVPDSSKNYTIRIKKHE</sequence>
<dbReference type="RefSeq" id="WP_264810187.1">
    <property type="nucleotide sequence ID" value="NZ_CP110226.1"/>
</dbReference>
<accession>A0ABY6MIL8</accession>
<organism evidence="2 3">
    <name type="scientific">Algoriphagus halophytocola</name>
    <dbReference type="NCBI Taxonomy" id="2991499"/>
    <lineage>
        <taxon>Bacteria</taxon>
        <taxon>Pseudomonadati</taxon>
        <taxon>Bacteroidota</taxon>
        <taxon>Cytophagia</taxon>
        <taxon>Cytophagales</taxon>
        <taxon>Cyclobacteriaceae</taxon>
        <taxon>Algoriphagus</taxon>
    </lineage>
</organism>
<keyword evidence="1" id="KW-0732">Signal</keyword>
<proteinExistence type="predicted"/>
<evidence type="ECO:0000313" key="3">
    <source>
        <dbReference type="Proteomes" id="UP001163156"/>
    </source>
</evidence>
<feature type="signal peptide" evidence="1">
    <location>
        <begin position="1"/>
        <end position="22"/>
    </location>
</feature>
<dbReference type="EMBL" id="CP110226">
    <property type="protein sequence ID" value="UZD23627.1"/>
    <property type="molecule type" value="Genomic_DNA"/>
</dbReference>
<feature type="chain" id="PRO_5045740158" evidence="1">
    <location>
        <begin position="23"/>
        <end position="123"/>
    </location>
</feature>
<name>A0ABY6MIL8_9BACT</name>
<reference evidence="2" key="1">
    <citation type="submission" date="2022-10" db="EMBL/GenBank/DDBJ databases">
        <title>Algoriphagus sp. a novel bacteria isolate from halophytes salicornia europaea.</title>
        <authorList>
            <person name="Peng Y."/>
            <person name="Jiang L."/>
            <person name="Lee J."/>
        </authorList>
    </citation>
    <scope>NUCLEOTIDE SEQUENCE</scope>
    <source>
        <strain evidence="2">TR-M5</strain>
    </source>
</reference>
<evidence type="ECO:0000256" key="1">
    <source>
        <dbReference type="SAM" id="SignalP"/>
    </source>
</evidence>
<gene>
    <name evidence="2" type="ORF">OM944_03850</name>
</gene>